<dbReference type="Proteomes" id="UP001597389">
    <property type="component" value="Unassembled WGS sequence"/>
</dbReference>
<dbReference type="InterPro" id="IPR009050">
    <property type="entry name" value="Globin-like_sf"/>
</dbReference>
<evidence type="ECO:0000256" key="2">
    <source>
        <dbReference type="ARBA" id="ARBA00022617"/>
    </source>
</evidence>
<dbReference type="RefSeq" id="WP_377091422.1">
    <property type="nucleotide sequence ID" value="NZ_JBHSJL010000014.1"/>
</dbReference>
<reference evidence="7" key="1">
    <citation type="journal article" date="2019" name="Int. J. Syst. Evol. Microbiol.">
        <title>The Global Catalogue of Microorganisms (GCM) 10K type strain sequencing project: providing services to taxonomists for standard genome sequencing and annotation.</title>
        <authorList>
            <consortium name="The Broad Institute Genomics Platform"/>
            <consortium name="The Broad Institute Genome Sequencing Center for Infectious Disease"/>
            <person name="Wu L."/>
            <person name="Ma J."/>
        </authorList>
    </citation>
    <scope>NUCLEOTIDE SEQUENCE [LARGE SCALE GENOMIC DNA]</scope>
    <source>
        <strain evidence="7">CCUG 57942</strain>
    </source>
</reference>
<evidence type="ECO:0000313" key="6">
    <source>
        <dbReference type="EMBL" id="MFD2160325.1"/>
    </source>
</evidence>
<keyword evidence="2" id="KW-0349">Heme</keyword>
<evidence type="ECO:0000256" key="4">
    <source>
        <dbReference type="ARBA" id="ARBA00023004"/>
    </source>
</evidence>
<keyword evidence="1" id="KW-0813">Transport</keyword>
<dbReference type="InterPro" id="IPR044203">
    <property type="entry name" value="GlbO/GLB3-like"/>
</dbReference>
<keyword evidence="4" id="KW-0408">Iron</keyword>
<dbReference type="InterPro" id="IPR012292">
    <property type="entry name" value="Globin/Proto"/>
</dbReference>
<comment type="similarity">
    <text evidence="5">Belongs to the truncated hemoglobin family. Group II subfamily.</text>
</comment>
<sequence>MDAIGRQGIQDMVCAFYEKVPEDDILGPMYPEDDMEGAKERLFDFLMFRLAGDSKYTEKRGHPRLRARHMPYKIGTRERDRWVQLMREAMEEAQIPQAVADELNAFFFQVADFMRNVPEGSGIHFNPRA</sequence>
<dbReference type="PANTHER" id="PTHR47366:SF1">
    <property type="entry name" value="TWO-ON-TWO HEMOGLOBIN-3"/>
    <property type="match status" value="1"/>
</dbReference>
<dbReference type="SUPFAM" id="SSF46458">
    <property type="entry name" value="Globin-like"/>
    <property type="match status" value="1"/>
</dbReference>
<protein>
    <submittedName>
        <fullName evidence="6">Globin</fullName>
    </submittedName>
</protein>
<evidence type="ECO:0000256" key="3">
    <source>
        <dbReference type="ARBA" id="ARBA00022723"/>
    </source>
</evidence>
<evidence type="ECO:0000256" key="5">
    <source>
        <dbReference type="ARBA" id="ARBA00034496"/>
    </source>
</evidence>
<name>A0ABW4ZEK5_9BACT</name>
<organism evidence="6 7">
    <name type="scientific">Rubritalea tangerina</name>
    <dbReference type="NCBI Taxonomy" id="430798"/>
    <lineage>
        <taxon>Bacteria</taxon>
        <taxon>Pseudomonadati</taxon>
        <taxon>Verrucomicrobiota</taxon>
        <taxon>Verrucomicrobiia</taxon>
        <taxon>Verrucomicrobiales</taxon>
        <taxon>Rubritaleaceae</taxon>
        <taxon>Rubritalea</taxon>
    </lineage>
</organism>
<dbReference type="InterPro" id="IPR001486">
    <property type="entry name" value="Hemoglobin_trunc"/>
</dbReference>
<dbReference type="Pfam" id="PF01152">
    <property type="entry name" value="Bac_globin"/>
    <property type="match status" value="1"/>
</dbReference>
<accession>A0ABW4ZEK5</accession>
<evidence type="ECO:0000313" key="7">
    <source>
        <dbReference type="Proteomes" id="UP001597389"/>
    </source>
</evidence>
<keyword evidence="7" id="KW-1185">Reference proteome</keyword>
<proteinExistence type="inferred from homology"/>
<dbReference type="Gene3D" id="1.10.490.10">
    <property type="entry name" value="Globins"/>
    <property type="match status" value="1"/>
</dbReference>
<keyword evidence="3" id="KW-0479">Metal-binding</keyword>
<dbReference type="PANTHER" id="PTHR47366">
    <property type="entry name" value="TWO-ON-TWO HEMOGLOBIN-3"/>
    <property type="match status" value="1"/>
</dbReference>
<gene>
    <name evidence="6" type="ORF">ACFSW8_15585</name>
</gene>
<dbReference type="EMBL" id="JBHUJB010000076">
    <property type="protein sequence ID" value="MFD2160325.1"/>
    <property type="molecule type" value="Genomic_DNA"/>
</dbReference>
<evidence type="ECO:0000256" key="1">
    <source>
        <dbReference type="ARBA" id="ARBA00022448"/>
    </source>
</evidence>
<comment type="caution">
    <text evidence="6">The sequence shown here is derived from an EMBL/GenBank/DDBJ whole genome shotgun (WGS) entry which is preliminary data.</text>
</comment>